<dbReference type="SUPFAM" id="SSF81301">
    <property type="entry name" value="Nucleotidyltransferase"/>
    <property type="match status" value="1"/>
</dbReference>
<protein>
    <recommendedName>
        <fullName evidence="3">HD domain-containing protein</fullName>
    </recommendedName>
</protein>
<sequence length="206" mass="23813">VSVANILADWKMDYNTIIGGLLHDTVEDSDISIDQIKKQFGDDVAQMVDGVTKLGHIEFTNRQEKQAGNFMKLLLSVAQDLRVVMIKFADRLHNMKTLHYLSRLKQHRIAKETRDVYVPLAHRLGMASVKWELEDKVMATLHPKNHKEIKAKLKATKRQREKVIKQVITPIQNELTDFDLSVEIFGRPKSIFSIYGKMIKRNKTFE</sequence>
<dbReference type="AlphaFoldDB" id="A0A382NSI5"/>
<accession>A0A382NSI5</accession>
<evidence type="ECO:0008006" key="3">
    <source>
        <dbReference type="Google" id="ProtNLM"/>
    </source>
</evidence>
<dbReference type="FunFam" id="1.10.3210.10:FF:000001">
    <property type="entry name" value="GTP pyrophosphokinase RelA"/>
    <property type="match status" value="1"/>
</dbReference>
<dbReference type="SUPFAM" id="SSF109604">
    <property type="entry name" value="HD-domain/PDEase-like"/>
    <property type="match status" value="1"/>
</dbReference>
<dbReference type="Gene3D" id="3.30.460.10">
    <property type="entry name" value="Beta Polymerase, domain 2"/>
    <property type="match status" value="1"/>
</dbReference>
<evidence type="ECO:0000313" key="2">
    <source>
        <dbReference type="EMBL" id="SVC62521.1"/>
    </source>
</evidence>
<dbReference type="InterPro" id="IPR043519">
    <property type="entry name" value="NT_sf"/>
</dbReference>
<comment type="similarity">
    <text evidence="1">Belongs to the RelA/SpoT family.</text>
</comment>
<dbReference type="PANTHER" id="PTHR21262:SF31">
    <property type="entry name" value="GTP PYROPHOSPHOKINASE"/>
    <property type="match status" value="1"/>
</dbReference>
<dbReference type="EMBL" id="UINC01101595">
    <property type="protein sequence ID" value="SVC62521.1"/>
    <property type="molecule type" value="Genomic_DNA"/>
</dbReference>
<dbReference type="GO" id="GO:0005886">
    <property type="term" value="C:plasma membrane"/>
    <property type="evidence" value="ECO:0007669"/>
    <property type="project" value="TreeGrafter"/>
</dbReference>
<dbReference type="Gene3D" id="1.10.3210.10">
    <property type="entry name" value="Hypothetical protein af1432"/>
    <property type="match status" value="1"/>
</dbReference>
<organism evidence="2">
    <name type="scientific">marine metagenome</name>
    <dbReference type="NCBI Taxonomy" id="408172"/>
    <lineage>
        <taxon>unclassified sequences</taxon>
        <taxon>metagenomes</taxon>
        <taxon>ecological metagenomes</taxon>
    </lineage>
</organism>
<feature type="non-terminal residue" evidence="2">
    <location>
        <position position="1"/>
    </location>
</feature>
<evidence type="ECO:0000256" key="1">
    <source>
        <dbReference type="ARBA" id="ARBA00007476"/>
    </source>
</evidence>
<name>A0A382NSI5_9ZZZZ</name>
<gene>
    <name evidence="2" type="ORF">METZ01_LOCUS315375</name>
</gene>
<feature type="non-terminal residue" evidence="2">
    <location>
        <position position="206"/>
    </location>
</feature>
<dbReference type="Pfam" id="PF13328">
    <property type="entry name" value="HD_4"/>
    <property type="match status" value="1"/>
</dbReference>
<dbReference type="PANTHER" id="PTHR21262">
    <property type="entry name" value="GUANOSINE-3',5'-BIS DIPHOSPHATE 3'-PYROPHOSPHOHYDROLASE"/>
    <property type="match status" value="1"/>
</dbReference>
<reference evidence="2" key="1">
    <citation type="submission" date="2018-05" db="EMBL/GenBank/DDBJ databases">
        <authorList>
            <person name="Lanie J.A."/>
            <person name="Ng W.-L."/>
            <person name="Kazmierczak K.M."/>
            <person name="Andrzejewski T.M."/>
            <person name="Davidsen T.M."/>
            <person name="Wayne K.J."/>
            <person name="Tettelin H."/>
            <person name="Glass J.I."/>
            <person name="Rusch D."/>
            <person name="Podicherti R."/>
            <person name="Tsui H.-C.T."/>
            <person name="Winkler M.E."/>
        </authorList>
    </citation>
    <scope>NUCLEOTIDE SEQUENCE</scope>
</reference>
<proteinExistence type="inferred from homology"/>